<dbReference type="VEuPathDB" id="VectorBase:ISCW002372"/>
<gene>
    <name evidence="2" type="ORF">IscW_ISCW002372</name>
</gene>
<name>B7PAU3_IXOSC</name>
<dbReference type="VEuPathDB" id="VectorBase:ISCP_005207"/>
<keyword evidence="4" id="KW-1185">Reference proteome</keyword>
<dbReference type="PANTHER" id="PTHR19446">
    <property type="entry name" value="REVERSE TRANSCRIPTASES"/>
    <property type="match status" value="1"/>
</dbReference>
<dbReference type="Pfam" id="PF00078">
    <property type="entry name" value="RVT_1"/>
    <property type="match status" value="1"/>
</dbReference>
<dbReference type="Proteomes" id="UP000001555">
    <property type="component" value="Unassembled WGS sequence"/>
</dbReference>
<dbReference type="EMBL" id="DS673006">
    <property type="protein sequence ID" value="EEC03715.1"/>
    <property type="molecule type" value="Genomic_DNA"/>
</dbReference>
<dbReference type="EnsemblMetazoa" id="ISCW002372-RA">
    <property type="protein sequence ID" value="ISCW002372-PA"/>
    <property type="gene ID" value="ISCW002372"/>
</dbReference>
<evidence type="ECO:0000313" key="2">
    <source>
        <dbReference type="EMBL" id="EEC03715.1"/>
    </source>
</evidence>
<evidence type="ECO:0000313" key="4">
    <source>
        <dbReference type="Proteomes" id="UP000001555"/>
    </source>
</evidence>
<evidence type="ECO:0000313" key="3">
    <source>
        <dbReference type="EnsemblMetazoa" id="ISCW002372-PA"/>
    </source>
</evidence>
<organism>
    <name type="scientific">Ixodes scapularis</name>
    <name type="common">Black-legged tick</name>
    <name type="synonym">Deer tick</name>
    <dbReference type="NCBI Taxonomy" id="6945"/>
    <lineage>
        <taxon>Eukaryota</taxon>
        <taxon>Metazoa</taxon>
        <taxon>Ecdysozoa</taxon>
        <taxon>Arthropoda</taxon>
        <taxon>Chelicerata</taxon>
        <taxon>Arachnida</taxon>
        <taxon>Acari</taxon>
        <taxon>Parasitiformes</taxon>
        <taxon>Ixodida</taxon>
        <taxon>Ixodoidea</taxon>
        <taxon>Ixodidae</taxon>
        <taxon>Ixodinae</taxon>
        <taxon>Ixodes</taxon>
    </lineage>
</organism>
<reference evidence="3" key="2">
    <citation type="submission" date="2020-05" db="UniProtKB">
        <authorList>
            <consortium name="EnsemblMetazoa"/>
        </authorList>
    </citation>
    <scope>IDENTIFICATION</scope>
    <source>
        <strain evidence="3">wikel</strain>
    </source>
</reference>
<sequence length="232" mass="26463">MQRLRPLYMASIDLTKAFDRVSIETIDRGAVRVGLADNFVSYVRDLYRTSQSLLNYKGESLLVEATTGVCQGDPLSPTMFNLMLDEYHMAKTDANVGFTSGEFRLDAMAFADDLLVFASTRRETSHCQRPLPLRSGVQFFTKGRRREGVDRDPRELLERVTRAPLKQQQRLFILRGFLLPRLFHRLVLGPWGIGTLSKLDRMTRAAIRKWLALPHYTPVRYFHAPVSEGGLG</sequence>
<feature type="domain" description="Reverse transcriptase" evidence="1">
    <location>
        <begin position="1"/>
        <end position="179"/>
    </location>
</feature>
<dbReference type="InParanoid" id="B7PAU3"/>
<dbReference type="InterPro" id="IPR043502">
    <property type="entry name" value="DNA/RNA_pol_sf"/>
</dbReference>
<reference evidence="2 4" key="1">
    <citation type="submission" date="2008-03" db="EMBL/GenBank/DDBJ databases">
        <title>Annotation of Ixodes scapularis.</title>
        <authorList>
            <consortium name="Ixodes scapularis Genome Project Consortium"/>
            <person name="Caler E."/>
            <person name="Hannick L.I."/>
            <person name="Bidwell S."/>
            <person name="Joardar V."/>
            <person name="Thiagarajan M."/>
            <person name="Amedeo P."/>
            <person name="Galinsky K.J."/>
            <person name="Schobel S."/>
            <person name="Inman J."/>
            <person name="Hostetler J."/>
            <person name="Miller J."/>
            <person name="Hammond M."/>
            <person name="Megy K."/>
            <person name="Lawson D."/>
            <person name="Kodira C."/>
            <person name="Sutton G."/>
            <person name="Meyer J."/>
            <person name="Hill C.A."/>
            <person name="Birren B."/>
            <person name="Nene V."/>
            <person name="Collins F."/>
            <person name="Alarcon-Chaidez F."/>
            <person name="Wikel S."/>
            <person name="Strausberg R."/>
        </authorList>
    </citation>
    <scope>NUCLEOTIDE SEQUENCE [LARGE SCALE GENOMIC DNA]</scope>
    <source>
        <strain evidence="4">Wikel</strain>
        <strain evidence="2">Wikel colony</strain>
    </source>
</reference>
<dbReference type="PROSITE" id="PS50878">
    <property type="entry name" value="RT_POL"/>
    <property type="match status" value="1"/>
</dbReference>
<dbReference type="InterPro" id="IPR000477">
    <property type="entry name" value="RT_dom"/>
</dbReference>
<protein>
    <recommendedName>
        <fullName evidence="1">Reverse transcriptase domain-containing protein</fullName>
    </recommendedName>
</protein>
<accession>B7PAU3</accession>
<dbReference type="VEuPathDB" id="VectorBase:ISCI002372"/>
<evidence type="ECO:0000259" key="1">
    <source>
        <dbReference type="PROSITE" id="PS50878"/>
    </source>
</evidence>
<dbReference type="HOGENOM" id="CLU_1195997_0_0_1"/>
<dbReference type="AlphaFoldDB" id="B7PAU3"/>
<dbReference type="SUPFAM" id="SSF56672">
    <property type="entry name" value="DNA/RNA polymerases"/>
    <property type="match status" value="1"/>
</dbReference>
<dbReference type="EMBL" id="ABJB010500830">
    <property type="status" value="NOT_ANNOTATED_CDS"/>
    <property type="molecule type" value="Genomic_DNA"/>
</dbReference>
<dbReference type="GO" id="GO:0071897">
    <property type="term" value="P:DNA biosynthetic process"/>
    <property type="evidence" value="ECO:0007669"/>
    <property type="project" value="UniProtKB-ARBA"/>
</dbReference>
<proteinExistence type="predicted"/>
<dbReference type="PaxDb" id="6945-B7PAU3"/>
<dbReference type="OrthoDB" id="6141723at2759"/>